<dbReference type="AlphaFoldDB" id="E2A022"/>
<evidence type="ECO:0000313" key="3">
    <source>
        <dbReference type="Proteomes" id="UP000000311"/>
    </source>
</evidence>
<dbReference type="InParanoid" id="E2A022"/>
<name>E2A022_CAMFO</name>
<evidence type="ECO:0000256" key="1">
    <source>
        <dbReference type="SAM" id="MobiDB-lite"/>
    </source>
</evidence>
<dbReference type="EMBL" id="GL435538">
    <property type="protein sequence ID" value="EFN73221.1"/>
    <property type="molecule type" value="Genomic_DNA"/>
</dbReference>
<feature type="region of interest" description="Disordered" evidence="1">
    <location>
        <begin position="127"/>
        <end position="161"/>
    </location>
</feature>
<evidence type="ECO:0000313" key="2">
    <source>
        <dbReference type="EMBL" id="EFN73221.1"/>
    </source>
</evidence>
<accession>E2A022</accession>
<organism evidence="3">
    <name type="scientific">Camponotus floridanus</name>
    <name type="common">Florida carpenter ant</name>
    <dbReference type="NCBI Taxonomy" id="104421"/>
    <lineage>
        <taxon>Eukaryota</taxon>
        <taxon>Metazoa</taxon>
        <taxon>Ecdysozoa</taxon>
        <taxon>Arthropoda</taxon>
        <taxon>Hexapoda</taxon>
        <taxon>Insecta</taxon>
        <taxon>Pterygota</taxon>
        <taxon>Neoptera</taxon>
        <taxon>Endopterygota</taxon>
        <taxon>Hymenoptera</taxon>
        <taxon>Apocrita</taxon>
        <taxon>Aculeata</taxon>
        <taxon>Formicoidea</taxon>
        <taxon>Formicidae</taxon>
        <taxon>Formicinae</taxon>
        <taxon>Camponotus</taxon>
    </lineage>
</organism>
<dbReference type="Proteomes" id="UP000000311">
    <property type="component" value="Unassembled WGS sequence"/>
</dbReference>
<reference evidence="2 3" key="1">
    <citation type="journal article" date="2010" name="Science">
        <title>Genomic comparison of the ants Camponotus floridanus and Harpegnathos saltator.</title>
        <authorList>
            <person name="Bonasio R."/>
            <person name="Zhang G."/>
            <person name="Ye C."/>
            <person name="Mutti N.S."/>
            <person name="Fang X."/>
            <person name="Qin N."/>
            <person name="Donahue G."/>
            <person name="Yang P."/>
            <person name="Li Q."/>
            <person name="Li C."/>
            <person name="Zhang P."/>
            <person name="Huang Z."/>
            <person name="Berger S.L."/>
            <person name="Reinberg D."/>
            <person name="Wang J."/>
            <person name="Liebig J."/>
        </authorList>
    </citation>
    <scope>NUCLEOTIDE SEQUENCE [LARGE SCALE GENOMIC DNA]</scope>
    <source>
        <strain evidence="3">C129</strain>
    </source>
</reference>
<gene>
    <name evidence="2" type="ORF">EAG_02165</name>
</gene>
<protein>
    <submittedName>
        <fullName evidence="2">Uncharacterized protein</fullName>
    </submittedName>
</protein>
<sequence>MRGSTVGAGIPPTGMEHVSSEEEAHRELERMRTQHGNILVGDLNIERRREDPDRNRTGSALGAESITTATLWRSPEDFPNPEEVRRGKGRLLPRLFLFAAENFRGPYGGITAVIRIGPRRVRHGPAPIRFGEEKFGGKRSPTCLPRTSRSSCLADEQPIRT</sequence>
<keyword evidence="3" id="KW-1185">Reference proteome</keyword>
<feature type="region of interest" description="Disordered" evidence="1">
    <location>
        <begin position="48"/>
        <end position="68"/>
    </location>
</feature>
<proteinExistence type="predicted"/>